<gene>
    <name evidence="15" type="ORF">JOC47_000472</name>
</gene>
<evidence type="ECO:0000256" key="10">
    <source>
        <dbReference type="ARBA" id="ARBA00023014"/>
    </source>
</evidence>
<evidence type="ECO:0000256" key="8">
    <source>
        <dbReference type="ARBA" id="ARBA00022839"/>
    </source>
</evidence>
<keyword evidence="5 13" id="KW-0540">Nuclease</keyword>
<dbReference type="Gene3D" id="3.90.320.10">
    <property type="match status" value="1"/>
</dbReference>
<dbReference type="EC" id="3.1.12.1" evidence="3 13"/>
<comment type="cofactor">
    <cofactor evidence="13">
        <name>iron-sulfur cluster</name>
        <dbReference type="ChEBI" id="CHEBI:30408"/>
    </cofactor>
</comment>
<evidence type="ECO:0000256" key="11">
    <source>
        <dbReference type="ARBA" id="ARBA00023118"/>
    </source>
</evidence>
<keyword evidence="12 13" id="KW-0464">Manganese</keyword>
<dbReference type="PANTHER" id="PTHR36531">
    <property type="entry name" value="CRISPR-ASSOCIATED EXONUCLEASE CAS4"/>
    <property type="match status" value="1"/>
</dbReference>
<accession>A0A938XU67</accession>
<evidence type="ECO:0000256" key="13">
    <source>
        <dbReference type="RuleBase" id="RU365022"/>
    </source>
</evidence>
<feature type="domain" description="DUF83" evidence="14">
    <location>
        <begin position="10"/>
        <end position="183"/>
    </location>
</feature>
<organism evidence="15 16">
    <name type="scientific">Halanaerobacter jeridensis</name>
    <dbReference type="NCBI Taxonomy" id="706427"/>
    <lineage>
        <taxon>Bacteria</taxon>
        <taxon>Bacillati</taxon>
        <taxon>Bacillota</taxon>
        <taxon>Clostridia</taxon>
        <taxon>Halanaerobiales</taxon>
        <taxon>Halobacteroidaceae</taxon>
        <taxon>Halanaerobacter</taxon>
    </lineage>
</organism>
<keyword evidence="16" id="KW-1185">Reference proteome</keyword>
<comment type="caution">
    <text evidence="15">The sequence shown here is derived from an EMBL/GenBank/DDBJ whole genome shotgun (WGS) entry which is preliminary data.</text>
</comment>
<comment type="cofactor">
    <cofactor evidence="1">
        <name>[4Fe-4S] cluster</name>
        <dbReference type="ChEBI" id="CHEBI:49883"/>
    </cofactor>
</comment>
<evidence type="ECO:0000256" key="3">
    <source>
        <dbReference type="ARBA" id="ARBA00012768"/>
    </source>
</evidence>
<dbReference type="AlphaFoldDB" id="A0A938XU67"/>
<comment type="similarity">
    <text evidence="2 13">Belongs to the CRISPR-associated exonuclease Cas4 family.</text>
</comment>
<dbReference type="InterPro" id="IPR022765">
    <property type="entry name" value="Dna2/Cas4_DUF83"/>
</dbReference>
<dbReference type="PANTHER" id="PTHR36531:SF6">
    <property type="entry name" value="DNA REPLICATION ATP-DEPENDENT HELICASE_NUCLEASE DNA2"/>
    <property type="match status" value="1"/>
</dbReference>
<evidence type="ECO:0000256" key="6">
    <source>
        <dbReference type="ARBA" id="ARBA00022723"/>
    </source>
</evidence>
<name>A0A938XU67_9FIRM</name>
<dbReference type="InterPro" id="IPR011604">
    <property type="entry name" value="PDDEXK-like_dom_sf"/>
</dbReference>
<dbReference type="Pfam" id="PF01930">
    <property type="entry name" value="Cas_Cas4"/>
    <property type="match status" value="1"/>
</dbReference>
<evidence type="ECO:0000256" key="5">
    <source>
        <dbReference type="ARBA" id="ARBA00022722"/>
    </source>
</evidence>
<dbReference type="CDD" id="cd09637">
    <property type="entry name" value="Cas4_I-A_I-B_I-C_I-D_II-B"/>
    <property type="match status" value="1"/>
</dbReference>
<evidence type="ECO:0000313" key="16">
    <source>
        <dbReference type="Proteomes" id="UP000774000"/>
    </source>
</evidence>
<dbReference type="NCBIfam" id="TIGR00372">
    <property type="entry name" value="cas4"/>
    <property type="match status" value="1"/>
</dbReference>
<evidence type="ECO:0000313" key="15">
    <source>
        <dbReference type="EMBL" id="MBM7555647.1"/>
    </source>
</evidence>
<evidence type="ECO:0000259" key="14">
    <source>
        <dbReference type="Pfam" id="PF01930"/>
    </source>
</evidence>
<dbReference type="GO" id="GO:0051607">
    <property type="term" value="P:defense response to virus"/>
    <property type="evidence" value="ECO:0007669"/>
    <property type="project" value="UniProtKB-KW"/>
</dbReference>
<keyword evidence="6 13" id="KW-0479">Metal-binding</keyword>
<dbReference type="InterPro" id="IPR051827">
    <property type="entry name" value="Cas4_exonuclease"/>
</dbReference>
<sequence length="194" mass="22963">MQQRVYAPLSALNAYNYCPHRVYLEFVCGQWKDNDHTIKGILNHERAHSGEKRYDGNRIQTTQVYIKSDRYQLVGKVDIVEEKEDEIYPVEYKKGKAGQWTNDHLQLCAQAICLEEQLELEIEKGYLWYFNSRSREEVYFDQELRDETIWTAKKVLNIMKNNLIPPKEYTSRCKGCSLQDICLPQEISKLNKDM</sequence>
<dbReference type="EMBL" id="JAFBDQ010000002">
    <property type="protein sequence ID" value="MBM7555647.1"/>
    <property type="molecule type" value="Genomic_DNA"/>
</dbReference>
<evidence type="ECO:0000256" key="12">
    <source>
        <dbReference type="ARBA" id="ARBA00023211"/>
    </source>
</evidence>
<reference evidence="15" key="1">
    <citation type="submission" date="2021-01" db="EMBL/GenBank/DDBJ databases">
        <title>Genomic Encyclopedia of Type Strains, Phase IV (KMG-IV): sequencing the most valuable type-strain genomes for metagenomic binning, comparative biology and taxonomic classification.</title>
        <authorList>
            <person name="Goeker M."/>
        </authorList>
    </citation>
    <scope>NUCLEOTIDE SEQUENCE</scope>
    <source>
        <strain evidence="15">DSM 23230</strain>
    </source>
</reference>
<evidence type="ECO:0000256" key="7">
    <source>
        <dbReference type="ARBA" id="ARBA00022801"/>
    </source>
</evidence>
<evidence type="ECO:0000256" key="1">
    <source>
        <dbReference type="ARBA" id="ARBA00001966"/>
    </source>
</evidence>
<keyword evidence="7 13" id="KW-0378">Hydrolase</keyword>
<evidence type="ECO:0000256" key="2">
    <source>
        <dbReference type="ARBA" id="ARBA00009189"/>
    </source>
</evidence>
<dbReference type="Proteomes" id="UP000774000">
    <property type="component" value="Unassembled WGS sequence"/>
</dbReference>
<dbReference type="InterPro" id="IPR013343">
    <property type="entry name" value="CRISPR-assoc_prot_Cas4"/>
</dbReference>
<keyword evidence="8 13" id="KW-0269">Exonuclease</keyword>
<dbReference type="GO" id="GO:0051536">
    <property type="term" value="F:iron-sulfur cluster binding"/>
    <property type="evidence" value="ECO:0007669"/>
    <property type="project" value="UniProtKB-KW"/>
</dbReference>
<comment type="cofactor">
    <cofactor evidence="13">
        <name>Mg(2+)</name>
        <dbReference type="ChEBI" id="CHEBI:18420"/>
    </cofactor>
    <cofactor evidence="13">
        <name>Mn(2+)</name>
        <dbReference type="ChEBI" id="CHEBI:29035"/>
    </cofactor>
    <text evidence="13">Mg(2+) or Mn(2+) required for ssDNA cleavage activity.</text>
</comment>
<proteinExistence type="inferred from homology"/>
<evidence type="ECO:0000256" key="4">
    <source>
        <dbReference type="ARBA" id="ARBA00020049"/>
    </source>
</evidence>
<keyword evidence="11 13" id="KW-0051">Antiviral defense</keyword>
<evidence type="ECO:0000256" key="9">
    <source>
        <dbReference type="ARBA" id="ARBA00023004"/>
    </source>
</evidence>
<dbReference type="GO" id="GO:0004527">
    <property type="term" value="F:exonuclease activity"/>
    <property type="evidence" value="ECO:0007669"/>
    <property type="project" value="UniProtKB-KW"/>
</dbReference>
<dbReference type="RefSeq" id="WP_204700373.1">
    <property type="nucleotide sequence ID" value="NZ_JAFBDQ010000002.1"/>
</dbReference>
<protein>
    <recommendedName>
        <fullName evidence="4 13">CRISPR-associated exonuclease Cas4</fullName>
        <ecNumber evidence="3 13">3.1.12.1</ecNumber>
    </recommendedName>
</protein>
<keyword evidence="9 13" id="KW-0408">Iron</keyword>
<dbReference type="GO" id="GO:0046872">
    <property type="term" value="F:metal ion binding"/>
    <property type="evidence" value="ECO:0007669"/>
    <property type="project" value="UniProtKB-KW"/>
</dbReference>
<comment type="function">
    <text evidence="13">CRISPR (clustered regularly interspaced short palindromic repeat) is an adaptive immune system that provides protection against mobile genetic elements (viruses, transposable elements and conjugative plasmids). CRISPR clusters contain sequences complementary to antecedent mobile elements and target invading nucleic acids. CRISPR clusters are transcribed and processed into CRISPR RNA (crRNA).</text>
</comment>
<keyword evidence="10 13" id="KW-0411">Iron-sulfur</keyword>